<dbReference type="EMBL" id="BAABRI010000002">
    <property type="protein sequence ID" value="GAA5481237.1"/>
    <property type="molecule type" value="Genomic_DNA"/>
</dbReference>
<keyword evidence="2" id="KW-1185">Reference proteome</keyword>
<dbReference type="PROSITE" id="PS51257">
    <property type="entry name" value="PROKAR_LIPOPROTEIN"/>
    <property type="match status" value="1"/>
</dbReference>
<gene>
    <name evidence="1" type="ORF">Hsar01_00444</name>
</gene>
<dbReference type="Proteomes" id="UP001476282">
    <property type="component" value="Unassembled WGS sequence"/>
</dbReference>
<evidence type="ECO:0000313" key="2">
    <source>
        <dbReference type="Proteomes" id="UP001476282"/>
    </source>
</evidence>
<protein>
    <submittedName>
        <fullName evidence="1">Uncharacterized protein</fullName>
    </submittedName>
</protein>
<comment type="caution">
    <text evidence="1">The sequence shown here is derived from an EMBL/GenBank/DDBJ whole genome shotgun (WGS) entry which is preliminary data.</text>
</comment>
<proteinExistence type="predicted"/>
<organism evidence="1 2">
    <name type="scientific">Haloferula sargassicola</name>
    <dbReference type="NCBI Taxonomy" id="490096"/>
    <lineage>
        <taxon>Bacteria</taxon>
        <taxon>Pseudomonadati</taxon>
        <taxon>Verrucomicrobiota</taxon>
        <taxon>Verrucomicrobiia</taxon>
        <taxon>Verrucomicrobiales</taxon>
        <taxon>Verrucomicrobiaceae</taxon>
        <taxon>Haloferula</taxon>
    </lineage>
</organism>
<reference evidence="1 2" key="1">
    <citation type="submission" date="2024-02" db="EMBL/GenBank/DDBJ databases">
        <title>Haloferula sargassicola NBRC 104335.</title>
        <authorList>
            <person name="Ichikawa N."/>
            <person name="Katano-Makiyama Y."/>
            <person name="Hidaka K."/>
        </authorList>
    </citation>
    <scope>NUCLEOTIDE SEQUENCE [LARGE SCALE GENOMIC DNA]</scope>
    <source>
        <strain evidence="1 2">NBRC 104335</strain>
    </source>
</reference>
<accession>A0ABP9UKP2</accession>
<sequence length="233" mass="25299">MSFDMKKLWMVGVAGAGCLAGSLQAKDVEIRAITVFQNQPPAEVYVHQEGSTSPGTALSVKRYLNRESTTLDLKTGKLILTTEASAKSVNDEAKCLGKIEVPGKVSRGILVFVPAEGDQPATAHLVDDSAKAFPSGSFLVLNLTPMTVRVELEGKDFECSGNAQTPIKDPPVDERSASAMRAFYREQEGDEWIQVSSGRWPHPGKKRVLQVVMRDPQSKSVQLRGVTDVVEVD</sequence>
<name>A0ABP9UKP2_9BACT</name>
<evidence type="ECO:0000313" key="1">
    <source>
        <dbReference type="EMBL" id="GAA5481237.1"/>
    </source>
</evidence>